<name>A0A150TBA9_SORCE</name>
<evidence type="ECO:0000256" key="1">
    <source>
        <dbReference type="SAM" id="Phobius"/>
    </source>
</evidence>
<keyword evidence="2" id="KW-0732">Signal</keyword>
<protein>
    <recommendedName>
        <fullName evidence="5">DUF998 domain-containing protein</fullName>
    </recommendedName>
</protein>
<reference evidence="3 4" key="1">
    <citation type="submission" date="2014-02" db="EMBL/GenBank/DDBJ databases">
        <title>The small core and large imbalanced accessory genome model reveals a collaborative survival strategy of Sorangium cellulosum strains in nature.</title>
        <authorList>
            <person name="Han K."/>
            <person name="Peng R."/>
            <person name="Blom J."/>
            <person name="Li Y.-Z."/>
        </authorList>
    </citation>
    <scope>NUCLEOTIDE SEQUENCE [LARGE SCALE GENOMIC DNA]</scope>
    <source>
        <strain evidence="3 4">So0007-03</strain>
    </source>
</reference>
<accession>A0A150TBA9</accession>
<evidence type="ECO:0008006" key="5">
    <source>
        <dbReference type="Google" id="ProtNLM"/>
    </source>
</evidence>
<comment type="caution">
    <text evidence="3">The sequence shown here is derived from an EMBL/GenBank/DDBJ whole genome shotgun (WGS) entry which is preliminary data.</text>
</comment>
<sequence length="225" mass="23033">MSTSSSAPSALVSTLALAAASVAVLSLTSLHLLRPDLSPPSHMISEYALGAHGWAMTVCFAAFSASSAALLVTLWPRLKSVSGRIGLGFLSLAAIGLGLAALFPMDPASTPPEAMSLSGRLHGVSFMIGVPGEILAVLLLSLALRQQSPRPKLLVSLAALVWISLGTMVATLIMAVPQPGGVVEGFFGIPNRTFMLAYAAWLMVAAWPHARLAARGAAQGAPAAA</sequence>
<keyword evidence="1" id="KW-1133">Transmembrane helix</keyword>
<feature type="chain" id="PRO_5007569415" description="DUF998 domain-containing protein" evidence="2">
    <location>
        <begin position="19"/>
        <end position="225"/>
    </location>
</feature>
<evidence type="ECO:0000256" key="2">
    <source>
        <dbReference type="SAM" id="SignalP"/>
    </source>
</evidence>
<dbReference type="Pfam" id="PF06197">
    <property type="entry name" value="DUF998"/>
    <property type="match status" value="1"/>
</dbReference>
<dbReference type="AlphaFoldDB" id="A0A150TBA9"/>
<evidence type="ECO:0000313" key="3">
    <source>
        <dbReference type="EMBL" id="KYG01778.1"/>
    </source>
</evidence>
<feature type="transmembrane region" description="Helical" evidence="1">
    <location>
        <begin position="87"/>
        <end position="104"/>
    </location>
</feature>
<organism evidence="3 4">
    <name type="scientific">Sorangium cellulosum</name>
    <name type="common">Polyangium cellulosum</name>
    <dbReference type="NCBI Taxonomy" id="56"/>
    <lineage>
        <taxon>Bacteria</taxon>
        <taxon>Pseudomonadati</taxon>
        <taxon>Myxococcota</taxon>
        <taxon>Polyangia</taxon>
        <taxon>Polyangiales</taxon>
        <taxon>Polyangiaceae</taxon>
        <taxon>Sorangium</taxon>
    </lineage>
</organism>
<feature type="signal peptide" evidence="2">
    <location>
        <begin position="1"/>
        <end position="18"/>
    </location>
</feature>
<dbReference type="EMBL" id="JEME01003224">
    <property type="protein sequence ID" value="KYG01778.1"/>
    <property type="molecule type" value="Genomic_DNA"/>
</dbReference>
<proteinExistence type="predicted"/>
<feature type="transmembrane region" description="Helical" evidence="1">
    <location>
        <begin position="54"/>
        <end position="75"/>
    </location>
</feature>
<feature type="transmembrane region" description="Helical" evidence="1">
    <location>
        <begin position="189"/>
        <end position="207"/>
    </location>
</feature>
<dbReference type="InterPro" id="IPR009339">
    <property type="entry name" value="DUF998"/>
</dbReference>
<evidence type="ECO:0000313" key="4">
    <source>
        <dbReference type="Proteomes" id="UP000075502"/>
    </source>
</evidence>
<keyword evidence="1" id="KW-0472">Membrane</keyword>
<feature type="transmembrane region" description="Helical" evidence="1">
    <location>
        <begin position="153"/>
        <end position="177"/>
    </location>
</feature>
<dbReference type="Proteomes" id="UP000075502">
    <property type="component" value="Unassembled WGS sequence"/>
</dbReference>
<gene>
    <name evidence="3" type="ORF">BE21_55790</name>
</gene>
<feature type="transmembrane region" description="Helical" evidence="1">
    <location>
        <begin position="124"/>
        <end position="144"/>
    </location>
</feature>
<keyword evidence="1" id="KW-0812">Transmembrane</keyword>